<proteinExistence type="predicted"/>
<sequence>MKQFLILCIIIALCGCIRENRNDDRIYEVLSFVIEDQNLDKNYGLTLTPEYQIDDTKSNKEFLLSLLESKNTAQHSTGSDRKQHFLELKVAIEYNFSLDKCLSPEDVEGMLYQLSSASNFSWNNNRLKFNLSNKENWYVFSPPLFSKDGTTAVMMVRHLCRGLCGSGWQLMLKKENGKWTSQRGITWHH</sequence>
<comment type="caution">
    <text evidence="1">The sequence shown here is derived from an EMBL/GenBank/DDBJ whole genome shotgun (WGS) entry which is preliminary data.</text>
</comment>
<protein>
    <recommendedName>
        <fullName evidence="3">Lipoprotein</fullName>
    </recommendedName>
</protein>
<reference evidence="2" key="1">
    <citation type="journal article" date="2019" name="Int. J. Syst. Evol. Microbiol.">
        <title>The Global Catalogue of Microorganisms (GCM) 10K type strain sequencing project: providing services to taxonomists for standard genome sequencing and annotation.</title>
        <authorList>
            <consortium name="The Broad Institute Genomics Platform"/>
            <consortium name="The Broad Institute Genome Sequencing Center for Infectious Disease"/>
            <person name="Wu L."/>
            <person name="Ma J."/>
        </authorList>
    </citation>
    <scope>NUCLEOTIDE SEQUENCE [LARGE SCALE GENOMIC DNA]</scope>
    <source>
        <strain evidence="2">CCUG 58938</strain>
    </source>
</reference>
<gene>
    <name evidence="1" type="ORF">ACFQ21_22805</name>
</gene>
<dbReference type="RefSeq" id="WP_377583022.1">
    <property type="nucleotide sequence ID" value="NZ_JBHTKA010000008.1"/>
</dbReference>
<name>A0ABW3K7Z9_9BACT</name>
<evidence type="ECO:0008006" key="3">
    <source>
        <dbReference type="Google" id="ProtNLM"/>
    </source>
</evidence>
<dbReference type="Proteomes" id="UP001597112">
    <property type="component" value="Unassembled WGS sequence"/>
</dbReference>
<evidence type="ECO:0000313" key="1">
    <source>
        <dbReference type="EMBL" id="MFD1002173.1"/>
    </source>
</evidence>
<dbReference type="PROSITE" id="PS51257">
    <property type="entry name" value="PROKAR_LIPOPROTEIN"/>
    <property type="match status" value="1"/>
</dbReference>
<accession>A0ABW3K7Z9</accession>
<keyword evidence="2" id="KW-1185">Reference proteome</keyword>
<organism evidence="1 2">
    <name type="scientific">Ohtaekwangia kribbensis</name>
    <dbReference type="NCBI Taxonomy" id="688913"/>
    <lineage>
        <taxon>Bacteria</taxon>
        <taxon>Pseudomonadati</taxon>
        <taxon>Bacteroidota</taxon>
        <taxon>Cytophagia</taxon>
        <taxon>Cytophagales</taxon>
        <taxon>Fulvivirgaceae</taxon>
        <taxon>Ohtaekwangia</taxon>
    </lineage>
</organism>
<dbReference type="EMBL" id="JBHTKA010000008">
    <property type="protein sequence ID" value="MFD1002173.1"/>
    <property type="molecule type" value="Genomic_DNA"/>
</dbReference>
<evidence type="ECO:0000313" key="2">
    <source>
        <dbReference type="Proteomes" id="UP001597112"/>
    </source>
</evidence>